<reference evidence="2" key="1">
    <citation type="journal article" date="2015" name="Nat. Genet.">
        <title>The genome and transcriptome of the zoonotic hookworm Ancylostoma ceylanicum identify infection-specific gene families.</title>
        <authorList>
            <person name="Schwarz E.M."/>
            <person name="Hu Y."/>
            <person name="Antoshechkin I."/>
            <person name="Miller M.M."/>
            <person name="Sternberg P.W."/>
            <person name="Aroian R.V."/>
        </authorList>
    </citation>
    <scope>NUCLEOTIDE SEQUENCE</scope>
    <source>
        <strain evidence="2">HY135</strain>
    </source>
</reference>
<proteinExistence type="predicted"/>
<keyword evidence="2" id="KW-1185">Reference proteome</keyword>
<accession>A0A016VN98</accession>
<evidence type="ECO:0000313" key="1">
    <source>
        <dbReference type="EMBL" id="EYC28487.1"/>
    </source>
</evidence>
<comment type="caution">
    <text evidence="1">The sequence shown here is derived from an EMBL/GenBank/DDBJ whole genome shotgun (WGS) entry which is preliminary data.</text>
</comment>
<evidence type="ECO:0000313" key="2">
    <source>
        <dbReference type="Proteomes" id="UP000024635"/>
    </source>
</evidence>
<dbReference type="EMBL" id="JARK01001343">
    <property type="protein sequence ID" value="EYC28487.1"/>
    <property type="molecule type" value="Genomic_DNA"/>
</dbReference>
<protein>
    <submittedName>
        <fullName evidence="1">Uncharacterized protein</fullName>
    </submittedName>
</protein>
<gene>
    <name evidence="1" type="primary">Acey_s0007.g3250</name>
    <name evidence="1" type="ORF">Y032_0007g3250</name>
</gene>
<sequence length="83" mass="9574">MKSNPWRIHMTGLINANHFILYQSGRPADAGLPDFPYARFARMTSPRIHLSRVRIMPIFAPFPLNALPHENGLTKENYLRLSE</sequence>
<dbReference type="Proteomes" id="UP000024635">
    <property type="component" value="Unassembled WGS sequence"/>
</dbReference>
<name>A0A016VN98_9BILA</name>
<organism evidence="1 2">
    <name type="scientific">Ancylostoma ceylanicum</name>
    <dbReference type="NCBI Taxonomy" id="53326"/>
    <lineage>
        <taxon>Eukaryota</taxon>
        <taxon>Metazoa</taxon>
        <taxon>Ecdysozoa</taxon>
        <taxon>Nematoda</taxon>
        <taxon>Chromadorea</taxon>
        <taxon>Rhabditida</taxon>
        <taxon>Rhabditina</taxon>
        <taxon>Rhabditomorpha</taxon>
        <taxon>Strongyloidea</taxon>
        <taxon>Ancylostomatidae</taxon>
        <taxon>Ancylostomatinae</taxon>
        <taxon>Ancylostoma</taxon>
    </lineage>
</organism>
<dbReference type="AlphaFoldDB" id="A0A016VN98"/>